<evidence type="ECO:0000313" key="2">
    <source>
        <dbReference type="EMBL" id="GAA4565598.1"/>
    </source>
</evidence>
<dbReference type="InterPro" id="IPR000182">
    <property type="entry name" value="GNAT_dom"/>
</dbReference>
<accession>A0ABP8SCW1</accession>
<dbReference type="PANTHER" id="PTHR43441">
    <property type="entry name" value="RIBOSOMAL-PROTEIN-SERINE ACETYLTRANSFERASE"/>
    <property type="match status" value="1"/>
</dbReference>
<dbReference type="Proteomes" id="UP001500307">
    <property type="component" value="Unassembled WGS sequence"/>
</dbReference>
<dbReference type="CDD" id="cd04301">
    <property type="entry name" value="NAT_SF"/>
    <property type="match status" value="1"/>
</dbReference>
<dbReference type="InterPro" id="IPR051908">
    <property type="entry name" value="Ribosomal_N-acetyltransferase"/>
</dbReference>
<proteinExistence type="predicted"/>
<dbReference type="InterPro" id="IPR016181">
    <property type="entry name" value="Acyl_CoA_acyltransferase"/>
</dbReference>
<evidence type="ECO:0000313" key="3">
    <source>
        <dbReference type="Proteomes" id="UP001500307"/>
    </source>
</evidence>
<dbReference type="EMBL" id="BAABGU010000005">
    <property type="protein sequence ID" value="GAA4565598.1"/>
    <property type="molecule type" value="Genomic_DNA"/>
</dbReference>
<dbReference type="RefSeq" id="WP_346117263.1">
    <property type="nucleotide sequence ID" value="NZ_BAABGU010000005.1"/>
</dbReference>
<gene>
    <name evidence="2" type="ORF">GCM10023176_14060</name>
</gene>
<protein>
    <submittedName>
        <fullName evidence="2">GNAT family protein</fullName>
    </submittedName>
</protein>
<evidence type="ECO:0000259" key="1">
    <source>
        <dbReference type="PROSITE" id="PS51186"/>
    </source>
</evidence>
<dbReference type="PROSITE" id="PS51186">
    <property type="entry name" value="GNAT"/>
    <property type="match status" value="1"/>
</dbReference>
<sequence length="198" mass="22023">MFALPLAESAVLRPLEPGHAEEFLAHLDRAREHIVPWVSPSFVARDVGEARAVLQRYADKRAQDGGGIWGIWLDDRLVGGVMFVSFDTALGVCEAGCWLEPGAQGRGLITRAAERLIDWAVEERGIARVEWRTKSRNERSIAVAQRLGMSHDGTLRQVYPDGGGGRIDLEIWSVLANEWRGRRAGRPGLLTSQEHHVR</sequence>
<name>A0ABP8SCW1_9ACTN</name>
<reference evidence="3" key="1">
    <citation type="journal article" date="2019" name="Int. J. Syst. Evol. Microbiol.">
        <title>The Global Catalogue of Microorganisms (GCM) 10K type strain sequencing project: providing services to taxonomists for standard genome sequencing and annotation.</title>
        <authorList>
            <consortium name="The Broad Institute Genomics Platform"/>
            <consortium name="The Broad Institute Genome Sequencing Center for Infectious Disease"/>
            <person name="Wu L."/>
            <person name="Ma J."/>
        </authorList>
    </citation>
    <scope>NUCLEOTIDE SEQUENCE [LARGE SCALE GENOMIC DNA]</scope>
    <source>
        <strain evidence="3">JCM 3175</strain>
    </source>
</reference>
<dbReference type="Gene3D" id="3.40.630.30">
    <property type="match status" value="1"/>
</dbReference>
<dbReference type="PANTHER" id="PTHR43441:SF10">
    <property type="entry name" value="ACETYLTRANSFERASE"/>
    <property type="match status" value="1"/>
</dbReference>
<comment type="caution">
    <text evidence="2">The sequence shown here is derived from an EMBL/GenBank/DDBJ whole genome shotgun (WGS) entry which is preliminary data.</text>
</comment>
<organism evidence="2 3">
    <name type="scientific">Micromonospora coerulea</name>
    <dbReference type="NCBI Taxonomy" id="47856"/>
    <lineage>
        <taxon>Bacteria</taxon>
        <taxon>Bacillati</taxon>
        <taxon>Actinomycetota</taxon>
        <taxon>Actinomycetes</taxon>
        <taxon>Micromonosporales</taxon>
        <taxon>Micromonosporaceae</taxon>
        <taxon>Micromonospora</taxon>
    </lineage>
</organism>
<feature type="domain" description="N-acetyltransferase" evidence="1">
    <location>
        <begin position="10"/>
        <end position="170"/>
    </location>
</feature>
<keyword evidence="3" id="KW-1185">Reference proteome</keyword>
<dbReference type="Pfam" id="PF13302">
    <property type="entry name" value="Acetyltransf_3"/>
    <property type="match status" value="1"/>
</dbReference>
<dbReference type="SUPFAM" id="SSF55729">
    <property type="entry name" value="Acyl-CoA N-acyltransferases (Nat)"/>
    <property type="match status" value="1"/>
</dbReference>